<dbReference type="PRINTS" id="PR00449">
    <property type="entry name" value="RASTRNSFRMNG"/>
</dbReference>
<dbReference type="PROSITE" id="PS51419">
    <property type="entry name" value="RAB"/>
    <property type="match status" value="1"/>
</dbReference>
<dbReference type="SUPFAM" id="SSF52540">
    <property type="entry name" value="P-loop containing nucleoside triphosphate hydrolases"/>
    <property type="match status" value="1"/>
</dbReference>
<reference evidence="3" key="1">
    <citation type="journal article" date="2013" name="Genome Biol. Evol.">
        <title>Punctuated emergences of genetic and phenotypic innovations in eumetazoan, bilaterian, euteleostome, and hominidae ancestors.</title>
        <authorList>
            <person name="Wenger Y."/>
            <person name="Galliot B."/>
        </authorList>
    </citation>
    <scope>NUCLEOTIDE SEQUENCE</scope>
    <source>
        <tissue evidence="3">Whole animals</tissue>
    </source>
</reference>
<feature type="non-terminal residue" evidence="3">
    <location>
        <position position="186"/>
    </location>
</feature>
<dbReference type="EMBL" id="HAAD01003466">
    <property type="protein sequence ID" value="CDG69698.1"/>
    <property type="molecule type" value="mRNA"/>
</dbReference>
<accession>T2MBT1</accession>
<keyword evidence="1" id="KW-0547">Nucleotide-binding</keyword>
<dbReference type="OrthoDB" id="1881at2759"/>
<dbReference type="InterPro" id="IPR025662">
    <property type="entry name" value="Sigma_54_int_dom_ATP-bd_1"/>
</dbReference>
<keyword evidence="2" id="KW-0342">GTP-binding</keyword>
<organism evidence="3">
    <name type="scientific">Hydra vulgaris</name>
    <name type="common">Hydra</name>
    <name type="synonym">Hydra attenuata</name>
    <dbReference type="NCBI Taxonomy" id="6087"/>
    <lineage>
        <taxon>Eukaryota</taxon>
        <taxon>Metazoa</taxon>
        <taxon>Cnidaria</taxon>
        <taxon>Hydrozoa</taxon>
        <taxon>Hydroidolina</taxon>
        <taxon>Anthoathecata</taxon>
        <taxon>Aplanulata</taxon>
        <taxon>Hydridae</taxon>
        <taxon>Hydra</taxon>
    </lineage>
</organism>
<dbReference type="PROSITE" id="PS00675">
    <property type="entry name" value="SIGMA54_INTERACT_1"/>
    <property type="match status" value="1"/>
</dbReference>
<name>T2MBT1_HYDVU</name>
<proteinExistence type="evidence at transcript level"/>
<gene>
    <name evidence="3" type="primary">RABL3</name>
</gene>
<protein>
    <submittedName>
        <fullName evidence="3">Rab-like protein 3</fullName>
    </submittedName>
</protein>
<feature type="non-terminal residue" evidence="3">
    <location>
        <position position="1"/>
    </location>
</feature>
<evidence type="ECO:0000256" key="2">
    <source>
        <dbReference type="ARBA" id="ARBA00023134"/>
    </source>
</evidence>
<evidence type="ECO:0000313" key="3">
    <source>
        <dbReference type="EMBL" id="CDG69698.1"/>
    </source>
</evidence>
<dbReference type="InterPro" id="IPR027417">
    <property type="entry name" value="P-loop_NTPase"/>
</dbReference>
<dbReference type="Gene3D" id="3.40.50.300">
    <property type="entry name" value="P-loop containing nucleotide triphosphate hydrolases"/>
    <property type="match status" value="1"/>
</dbReference>
<dbReference type="AlphaFoldDB" id="T2MBT1"/>
<evidence type="ECO:0000256" key="1">
    <source>
        <dbReference type="ARBA" id="ARBA00022741"/>
    </source>
</evidence>
<dbReference type="Pfam" id="PF08477">
    <property type="entry name" value="Roc"/>
    <property type="match status" value="1"/>
</dbReference>
<sequence>KYIKMAAHMDRIKLLVLGDSGVGKSTFVNSLVSQSPCYNCSSTIGASIEVLPYTYSGQHGHSRDVFLEFWDVGGSSGNKHSRGIFYSNVNGLILVHDLSNRKSFTNLQFWLKEVLNAGRQEMTGVSISGTKERNSNYFEENITRFPILVLGLKEGQTLQDQSYKTTCHIGLTDDAEVFFVDMNCFQ</sequence>
<dbReference type="PANTHER" id="PTHR24073">
    <property type="entry name" value="DRAB5-RELATED"/>
    <property type="match status" value="1"/>
</dbReference>
<dbReference type="SMART" id="SM00175">
    <property type="entry name" value="RAB"/>
    <property type="match status" value="1"/>
</dbReference>
<dbReference type="GO" id="GO:0005525">
    <property type="term" value="F:GTP binding"/>
    <property type="evidence" value="ECO:0007669"/>
    <property type="project" value="UniProtKB-KW"/>
</dbReference>